<evidence type="ECO:0000313" key="1">
    <source>
        <dbReference type="EMBL" id="ARX85063.1"/>
    </source>
</evidence>
<dbReference type="InterPro" id="IPR053717">
    <property type="entry name" value="MerB_lyase_sf"/>
</dbReference>
<protein>
    <recommendedName>
        <fullName evidence="3">Alkylmercury lyase</fullName>
    </recommendedName>
</protein>
<organism evidence="1 2">
    <name type="scientific">Streptomyces alboflavus</name>
    <dbReference type="NCBI Taxonomy" id="67267"/>
    <lineage>
        <taxon>Bacteria</taxon>
        <taxon>Bacillati</taxon>
        <taxon>Actinomycetota</taxon>
        <taxon>Actinomycetes</taxon>
        <taxon>Kitasatosporales</taxon>
        <taxon>Streptomycetaceae</taxon>
        <taxon>Streptomyces</taxon>
    </lineage>
</organism>
<accession>A0A1Z1WF21</accession>
<dbReference type="Pfam" id="PF03243">
    <property type="entry name" value="MerB"/>
    <property type="match status" value="1"/>
</dbReference>
<dbReference type="Gene3D" id="3.30.450.410">
    <property type="match status" value="1"/>
</dbReference>
<dbReference type="RefSeq" id="WP_087885063.1">
    <property type="nucleotide sequence ID" value="NZ_CP021748.1"/>
</dbReference>
<gene>
    <name evidence="1" type="ORF">SMD44_04521</name>
</gene>
<evidence type="ECO:0008006" key="3">
    <source>
        <dbReference type="Google" id="ProtNLM"/>
    </source>
</evidence>
<sequence>MNPPAAALGDQLVAKWTSPEGARLRAAGAKIVDGLLELGPLTHERAGRMLGWPPHEVLPRFEAMDFRLETDPDGNIIGAGVSLNADRPHSMELRGRTVRGWCALDALMFPVVLDESVSRITSRCATTGEPVHATVTPSGVRDVHPATAAVTLAPATGADIREVFCDRVNFYASEALATDATLQDTDLAVCSTAEAWTVAKRLADLF</sequence>
<dbReference type="InterPro" id="IPR004927">
    <property type="entry name" value="MerB"/>
</dbReference>
<dbReference type="EMBL" id="CP021748">
    <property type="protein sequence ID" value="ARX85063.1"/>
    <property type="molecule type" value="Genomic_DNA"/>
</dbReference>
<dbReference type="AlphaFoldDB" id="A0A1Z1WF21"/>
<dbReference type="STRING" id="67267.GCA_000716675_07174"/>
<name>A0A1Z1WF21_9ACTN</name>
<dbReference type="KEGG" id="salf:SMD44_04521"/>
<reference evidence="1 2" key="1">
    <citation type="submission" date="2017-05" db="EMBL/GenBank/DDBJ databases">
        <title>Streptomyces alboflavus Genome sequencing and assembly.</title>
        <authorList>
            <person name="Wang Y."/>
            <person name="Du B."/>
            <person name="Ding Y."/>
            <person name="Liu H."/>
            <person name="Hou Q."/>
            <person name="Liu K."/>
            <person name="Wang C."/>
            <person name="Yao L."/>
        </authorList>
    </citation>
    <scope>NUCLEOTIDE SEQUENCE [LARGE SCALE GENOMIC DNA]</scope>
    <source>
        <strain evidence="1 2">MDJK44</strain>
    </source>
</reference>
<dbReference type="Proteomes" id="UP000195880">
    <property type="component" value="Chromosome"/>
</dbReference>
<evidence type="ECO:0000313" key="2">
    <source>
        <dbReference type="Proteomes" id="UP000195880"/>
    </source>
</evidence>
<dbReference type="SUPFAM" id="SSF160387">
    <property type="entry name" value="NosL/MerB-like"/>
    <property type="match status" value="1"/>
</dbReference>
<dbReference type="OrthoDB" id="7185309at2"/>
<dbReference type="GO" id="GO:0018836">
    <property type="term" value="F:alkylmercury lyase activity"/>
    <property type="evidence" value="ECO:0007669"/>
    <property type="project" value="InterPro"/>
</dbReference>
<keyword evidence="2" id="KW-1185">Reference proteome</keyword>
<proteinExistence type="predicted"/>